<evidence type="ECO:0000256" key="4">
    <source>
        <dbReference type="ARBA" id="ARBA00023004"/>
    </source>
</evidence>
<organism evidence="6 7">
    <name type="scientific">Paenibacillus borealis</name>
    <dbReference type="NCBI Taxonomy" id="160799"/>
    <lineage>
        <taxon>Bacteria</taxon>
        <taxon>Bacillati</taxon>
        <taxon>Bacillota</taxon>
        <taxon>Bacilli</taxon>
        <taxon>Bacillales</taxon>
        <taxon>Paenibacillaceae</taxon>
        <taxon>Paenibacillus</taxon>
    </lineage>
</organism>
<dbReference type="Gene3D" id="3.50.50.60">
    <property type="entry name" value="FAD/NAD(P)-binding domain"/>
    <property type="match status" value="1"/>
</dbReference>
<dbReference type="InterPro" id="IPR039650">
    <property type="entry name" value="HdrA-like"/>
</dbReference>
<gene>
    <name evidence="6" type="ORF">BSK56_19320</name>
</gene>
<evidence type="ECO:0000256" key="2">
    <source>
        <dbReference type="ARBA" id="ARBA00022723"/>
    </source>
</evidence>
<dbReference type="SUPFAM" id="SSF51905">
    <property type="entry name" value="FAD/NAD(P)-binding domain"/>
    <property type="match status" value="1"/>
</dbReference>
<proteinExistence type="predicted"/>
<evidence type="ECO:0000313" key="6">
    <source>
        <dbReference type="EMBL" id="OMD45540.1"/>
    </source>
</evidence>
<dbReference type="Pfam" id="PF12831">
    <property type="entry name" value="FAD_oxidored"/>
    <property type="match status" value="1"/>
</dbReference>
<dbReference type="PANTHER" id="PTHR43498:SF1">
    <property type="entry name" value="COB--COM HETERODISULFIDE REDUCTASE IRON-SULFUR SUBUNIT A"/>
    <property type="match status" value="1"/>
</dbReference>
<dbReference type="PRINTS" id="PR00411">
    <property type="entry name" value="PNDRDTASEI"/>
</dbReference>
<keyword evidence="5" id="KW-0411">Iron-sulfur</keyword>
<keyword evidence="1" id="KW-0004">4Fe-4S</keyword>
<keyword evidence="4" id="KW-0408">Iron</keyword>
<dbReference type="Proteomes" id="UP000187412">
    <property type="component" value="Unassembled WGS sequence"/>
</dbReference>
<dbReference type="RefSeq" id="WP_076112345.1">
    <property type="nucleotide sequence ID" value="NZ_MPTB01000025.1"/>
</dbReference>
<keyword evidence="2" id="KW-0479">Metal-binding</keyword>
<dbReference type="InterPro" id="IPR036188">
    <property type="entry name" value="FAD/NAD-bd_sf"/>
</dbReference>
<keyword evidence="3" id="KW-0560">Oxidoreductase</keyword>
<name>A0ABX3H599_PAEBO</name>
<comment type="caution">
    <text evidence="6">The sequence shown here is derived from an EMBL/GenBank/DDBJ whole genome shotgun (WGS) entry which is preliminary data.</text>
</comment>
<evidence type="ECO:0000256" key="3">
    <source>
        <dbReference type="ARBA" id="ARBA00023002"/>
    </source>
</evidence>
<dbReference type="PANTHER" id="PTHR43498">
    <property type="entry name" value="FERREDOXIN:COB-COM HETERODISULFIDE REDUCTASE SUBUNIT A"/>
    <property type="match status" value="1"/>
</dbReference>
<evidence type="ECO:0000256" key="1">
    <source>
        <dbReference type="ARBA" id="ARBA00022485"/>
    </source>
</evidence>
<keyword evidence="7" id="KW-1185">Reference proteome</keyword>
<evidence type="ECO:0000256" key="5">
    <source>
        <dbReference type="ARBA" id="ARBA00023014"/>
    </source>
</evidence>
<accession>A0ABX3H599</accession>
<reference evidence="6 7" key="1">
    <citation type="submission" date="2016-10" db="EMBL/GenBank/DDBJ databases">
        <title>Paenibacillus species isolates.</title>
        <authorList>
            <person name="Beno S.M."/>
        </authorList>
    </citation>
    <scope>NUCLEOTIDE SEQUENCE [LARGE SCALE GENOMIC DNA]</scope>
    <source>
        <strain evidence="6 7">FSL H7-0744</strain>
    </source>
</reference>
<dbReference type="EMBL" id="MPTB01000025">
    <property type="protein sequence ID" value="OMD45540.1"/>
    <property type="molecule type" value="Genomic_DNA"/>
</dbReference>
<sequence length="463" mass="49954">MKTYRMRSNEVPIQDNWDVIVVGGGPAGCTAAAAAAREGARTLLIEATGSLGGMGTSGLVPAWCPFSDMETIIYRGLAMKVFEALKAQMPHVDKDAMDWVPIEPEKLKVIYDELVQEAGVTVLFQTLLGSVETGEDGRVEALITASKNGLQAMQAKVYIDCTGDADVAAWAGAEYLKGDTETGDLMPATHCFNLGNVDEYAYLNGPLLHGNNKTSPIYDILRSGKYPMIPDSHICNNMIAPRTVGFNAGHLWEVDNTDAFSVSAALMQGRKLAAVYRDALAEFMPASFGSSYVASTGSLMGVRETRRITGDYVLTVGDYVNRRSFADEICRNSYFIDIHGTEKEEKQAGGKQEVIKRYGPGESHGIPYRCLTPRTLRNVLVAGRSISCVREVQGSVRVMPVCLAMGEAAGIAAALAARLPDNDVHAVDIPTLRRRLQEEGAYLPEIAGADAVKPHDEAKNGVV</sequence>
<protein>
    <submittedName>
        <fullName evidence="6">Tat (Twin-arginine translocation) pathway signal sequence</fullName>
    </submittedName>
</protein>
<evidence type="ECO:0000313" key="7">
    <source>
        <dbReference type="Proteomes" id="UP000187412"/>
    </source>
</evidence>